<name>E9GAW3_DAPPU</name>
<proteinExistence type="predicted"/>
<gene>
    <name evidence="1" type="ORF">DAPPUDRAFT_240106</name>
</gene>
<dbReference type="EMBL" id="GL732537">
    <property type="protein sequence ID" value="EFX83329.1"/>
    <property type="molecule type" value="Genomic_DNA"/>
</dbReference>
<organism evidence="1 2">
    <name type="scientific">Daphnia pulex</name>
    <name type="common">Water flea</name>
    <dbReference type="NCBI Taxonomy" id="6669"/>
    <lineage>
        <taxon>Eukaryota</taxon>
        <taxon>Metazoa</taxon>
        <taxon>Ecdysozoa</taxon>
        <taxon>Arthropoda</taxon>
        <taxon>Crustacea</taxon>
        <taxon>Branchiopoda</taxon>
        <taxon>Diplostraca</taxon>
        <taxon>Cladocera</taxon>
        <taxon>Anomopoda</taxon>
        <taxon>Daphniidae</taxon>
        <taxon>Daphnia</taxon>
    </lineage>
</organism>
<dbReference type="PhylomeDB" id="E9GAW3"/>
<sequence>MISLVEFYGENLATINQVEFKLQTCRPVCMSFALEGHGEHYVPIPSNANLKKESPVYIFFMLEGHGDHYIKSVMRWRRGWSSYAVGYCIVDGWVDRWCTDVSWVWRKPNRNAAALLPKATYATTSYCTEVFKYYNTKGPEFYTTTYAAPSHYTDALKYYSAPRRSRTTHTAPSYYTEAPRYYSVLSYYLHLPKYYSVPSCYTKALADYFTETVECYSEAAKRPITTKDDAIPTCYTKAALSCYVEQKYFTDAPVHYTTTYAAPSYYTYVPNDVFLVWWKPNCNAAAFFYTTYATTSSCTEVFKCYTTNAPEFYTTTYAGPSHYTDALKYYSALSYYTI</sequence>
<dbReference type="OrthoDB" id="6404952at2759"/>
<dbReference type="KEGG" id="dpx:DAPPUDRAFT_240106"/>
<protein>
    <submittedName>
        <fullName evidence="1">Uncharacterized protein</fullName>
    </submittedName>
</protein>
<dbReference type="PANTHER" id="PTHR23263:SF124">
    <property type="entry name" value="SMALL PROLINE-RICH PROTEIN 3"/>
    <property type="match status" value="1"/>
</dbReference>
<dbReference type="AlphaFoldDB" id="E9GAW3"/>
<dbReference type="InParanoid" id="E9GAW3"/>
<evidence type="ECO:0000313" key="1">
    <source>
        <dbReference type="EMBL" id="EFX83329.1"/>
    </source>
</evidence>
<evidence type="ECO:0000313" key="2">
    <source>
        <dbReference type="Proteomes" id="UP000000305"/>
    </source>
</evidence>
<dbReference type="Proteomes" id="UP000000305">
    <property type="component" value="Unassembled WGS sequence"/>
</dbReference>
<reference evidence="1 2" key="1">
    <citation type="journal article" date="2011" name="Science">
        <title>The ecoresponsive genome of Daphnia pulex.</title>
        <authorList>
            <person name="Colbourne J.K."/>
            <person name="Pfrender M.E."/>
            <person name="Gilbert D."/>
            <person name="Thomas W.K."/>
            <person name="Tucker A."/>
            <person name="Oakley T.H."/>
            <person name="Tokishita S."/>
            <person name="Aerts A."/>
            <person name="Arnold G.J."/>
            <person name="Basu M.K."/>
            <person name="Bauer D.J."/>
            <person name="Caceres C.E."/>
            <person name="Carmel L."/>
            <person name="Casola C."/>
            <person name="Choi J.H."/>
            <person name="Detter J.C."/>
            <person name="Dong Q."/>
            <person name="Dusheyko S."/>
            <person name="Eads B.D."/>
            <person name="Frohlich T."/>
            <person name="Geiler-Samerotte K.A."/>
            <person name="Gerlach D."/>
            <person name="Hatcher P."/>
            <person name="Jogdeo S."/>
            <person name="Krijgsveld J."/>
            <person name="Kriventseva E.V."/>
            <person name="Kultz D."/>
            <person name="Laforsch C."/>
            <person name="Lindquist E."/>
            <person name="Lopez J."/>
            <person name="Manak J.R."/>
            <person name="Muller J."/>
            <person name="Pangilinan J."/>
            <person name="Patwardhan R.P."/>
            <person name="Pitluck S."/>
            <person name="Pritham E.J."/>
            <person name="Rechtsteiner A."/>
            <person name="Rho M."/>
            <person name="Rogozin I.B."/>
            <person name="Sakarya O."/>
            <person name="Salamov A."/>
            <person name="Schaack S."/>
            <person name="Shapiro H."/>
            <person name="Shiga Y."/>
            <person name="Skalitzky C."/>
            <person name="Smith Z."/>
            <person name="Souvorov A."/>
            <person name="Sung W."/>
            <person name="Tang Z."/>
            <person name="Tsuchiya D."/>
            <person name="Tu H."/>
            <person name="Vos H."/>
            <person name="Wang M."/>
            <person name="Wolf Y.I."/>
            <person name="Yamagata H."/>
            <person name="Yamada T."/>
            <person name="Ye Y."/>
            <person name="Shaw J.R."/>
            <person name="Andrews J."/>
            <person name="Crease T.J."/>
            <person name="Tang H."/>
            <person name="Lucas S.M."/>
            <person name="Robertson H.M."/>
            <person name="Bork P."/>
            <person name="Koonin E.V."/>
            <person name="Zdobnov E.M."/>
            <person name="Grigoriev I.V."/>
            <person name="Lynch M."/>
            <person name="Boore J.L."/>
        </authorList>
    </citation>
    <scope>NUCLEOTIDE SEQUENCE [LARGE SCALE GENOMIC DNA]</scope>
</reference>
<dbReference type="PANTHER" id="PTHR23263">
    <property type="entry name" value="SMALL PROLINE-RICH PROTEIN"/>
    <property type="match status" value="1"/>
</dbReference>
<accession>E9GAW3</accession>
<dbReference type="HOGENOM" id="CLU_790527_0_0_1"/>
<keyword evidence="2" id="KW-1185">Reference proteome</keyword>